<proteinExistence type="predicted"/>
<evidence type="ECO:0000259" key="4">
    <source>
        <dbReference type="PROSITE" id="PS50103"/>
    </source>
</evidence>
<dbReference type="PANTHER" id="PTHR33400:SF9">
    <property type="entry name" value="C3H1-TYPE DOMAIN-CONTAINING PROTEIN"/>
    <property type="match status" value="1"/>
</dbReference>
<accession>A0ABQ8HPL5</accession>
<gene>
    <name evidence="5" type="ORF">JRO89_XS08G0132000</name>
</gene>
<name>A0ABQ8HPL5_9ROSI</name>
<keyword evidence="2" id="KW-0863">Zinc-finger</keyword>
<keyword evidence="1" id="KW-0238">DNA-binding</keyword>
<dbReference type="InterPro" id="IPR000571">
    <property type="entry name" value="Znf_CCCH"/>
</dbReference>
<evidence type="ECO:0000256" key="1">
    <source>
        <dbReference type="ARBA" id="ARBA00023125"/>
    </source>
</evidence>
<dbReference type="EMBL" id="JAFEMO010000008">
    <property type="protein sequence ID" value="KAH7566291.1"/>
    <property type="molecule type" value="Genomic_DNA"/>
</dbReference>
<dbReference type="Proteomes" id="UP000827721">
    <property type="component" value="Unassembled WGS sequence"/>
</dbReference>
<dbReference type="PROSITE" id="PS50103">
    <property type="entry name" value="ZF_C3H1"/>
    <property type="match status" value="1"/>
</dbReference>
<feature type="region of interest" description="Disordered" evidence="3">
    <location>
        <begin position="138"/>
        <end position="158"/>
    </location>
</feature>
<reference evidence="5 6" key="1">
    <citation type="submission" date="2021-02" db="EMBL/GenBank/DDBJ databases">
        <title>Plant Genome Project.</title>
        <authorList>
            <person name="Zhang R.-G."/>
        </authorList>
    </citation>
    <scope>NUCLEOTIDE SEQUENCE [LARGE SCALE GENOMIC DNA]</scope>
    <source>
        <tissue evidence="5">Leaves</tissue>
    </source>
</reference>
<keyword evidence="2" id="KW-0862">Zinc</keyword>
<keyword evidence="6" id="KW-1185">Reference proteome</keyword>
<evidence type="ECO:0000313" key="5">
    <source>
        <dbReference type="EMBL" id="KAH7566291.1"/>
    </source>
</evidence>
<evidence type="ECO:0000256" key="2">
    <source>
        <dbReference type="PROSITE-ProRule" id="PRU00723"/>
    </source>
</evidence>
<feature type="compositionally biased region" description="Low complexity" evidence="3">
    <location>
        <begin position="140"/>
        <end position="151"/>
    </location>
</feature>
<comment type="caution">
    <text evidence="5">The sequence shown here is derived from an EMBL/GenBank/DDBJ whole genome shotgun (WGS) entry which is preliminary data.</text>
</comment>
<organism evidence="5 6">
    <name type="scientific">Xanthoceras sorbifolium</name>
    <dbReference type="NCBI Taxonomy" id="99658"/>
    <lineage>
        <taxon>Eukaryota</taxon>
        <taxon>Viridiplantae</taxon>
        <taxon>Streptophyta</taxon>
        <taxon>Embryophyta</taxon>
        <taxon>Tracheophyta</taxon>
        <taxon>Spermatophyta</taxon>
        <taxon>Magnoliopsida</taxon>
        <taxon>eudicotyledons</taxon>
        <taxon>Gunneridae</taxon>
        <taxon>Pentapetalae</taxon>
        <taxon>rosids</taxon>
        <taxon>malvids</taxon>
        <taxon>Sapindales</taxon>
        <taxon>Sapindaceae</taxon>
        <taxon>Xanthoceroideae</taxon>
        <taxon>Xanthoceras</taxon>
    </lineage>
</organism>
<feature type="region of interest" description="Disordered" evidence="3">
    <location>
        <begin position="607"/>
        <end position="643"/>
    </location>
</feature>
<keyword evidence="2" id="KW-0479">Metal-binding</keyword>
<feature type="domain" description="C3H1-type" evidence="4">
    <location>
        <begin position="582"/>
        <end position="610"/>
    </location>
</feature>
<dbReference type="PANTHER" id="PTHR33400">
    <property type="entry name" value="ZINC FINGER CCCH DOMAIN-CONTAINING PROTEIN 6-RELATED"/>
    <property type="match status" value="1"/>
</dbReference>
<feature type="zinc finger region" description="C3H1-type" evidence="2">
    <location>
        <begin position="582"/>
        <end position="610"/>
    </location>
</feature>
<evidence type="ECO:0000313" key="6">
    <source>
        <dbReference type="Proteomes" id="UP000827721"/>
    </source>
</evidence>
<protein>
    <recommendedName>
        <fullName evidence="4">C3H1-type domain-containing protein</fullName>
    </recommendedName>
</protein>
<evidence type="ECO:0000256" key="3">
    <source>
        <dbReference type="SAM" id="MobiDB-lite"/>
    </source>
</evidence>
<sequence>MELSKKKSKTKSKTVSWAPDEYLCEVQPVLETDCPSRIGTIPSLYGRSPSLLASRFAIYAKVYGNIRKEKTSRKLKSDIECPQIRWGKNSKNVDRLKWKCPPKLDMSCNKWQVAAGEESKEAEAQKLREMRVPQAFYPRSSAIPDNPSISSDIDDEHYNDRQTPIIPIKEEKAADKSDLASDIDEEHYDDRQTPIIPIEEEKAVDDSDLAIPVSTSIIFRPPSLPEVQSVSTYAPVVQAPAGKIPSVGMLPGADVVAAALTALLKTEQQGTMIDTDLLARILGNPKMIEQLRDVQTVTAPVVAAKQVFKPVPIRNMPEIENLINDQVGPVRKNGAPSAAAISPMVVEQFITEPAPFAYPPDDVPPVFGWKEETLGLKQVFKPVPIRNMPEIENLINDQAGPVRKNGAPSAAAISPMVVEQFVTGPAPFAYPPDDVPQVFGWKEGTLPILMPGIAPHRNLLMIPKHVPSLNPMVLPARPHFVTNMQQPSLISMPAAAQPGHFPFSSYAAMTANPTPTKDACYYQNLIKQYGGKMQEMPYGSISQPDSYHNLFQNMIQPDDSNHNQFQNMIQVQQNVKPVDSKAKFQKCCKYFRSSKGCQKGAKCPYRHDILPPKNTKPKMRAGGKLESPRVKKKKKLKNETKSQ</sequence>